<dbReference type="AlphaFoldDB" id="A0A848LP78"/>
<proteinExistence type="predicted"/>
<dbReference type="GO" id="GO:0003700">
    <property type="term" value="F:DNA-binding transcription factor activity"/>
    <property type="evidence" value="ECO:0007669"/>
    <property type="project" value="InterPro"/>
</dbReference>
<sequence>MSARKSIVSRNRDWKGRLFFGPRRLLYAGPLGETRPHAHHTFQLLLSFGEPVALRDGAQREALCHAAVIPPDVEHTVVSMVPAGVVLHVNPDDLGGRQLRTLDIGLDVEAWRRAGELLRACAVSSPPRRWAEAEALAQSMLRTLQADAGPPPPAHPAIKKLLRLLPESLEGDVRLSTLASQVGLSAGRLSHLFGAEVGLPLRPYVLWLRLHRAAAELREGASLTRAAHAAGFTDSAHLSHAFRRTFGLNPSEIAGVVEWVPPPPE</sequence>
<dbReference type="Gene3D" id="1.10.10.60">
    <property type="entry name" value="Homeodomain-like"/>
    <property type="match status" value="1"/>
</dbReference>
<dbReference type="SUPFAM" id="SSF46689">
    <property type="entry name" value="Homeodomain-like"/>
    <property type="match status" value="1"/>
</dbReference>
<dbReference type="SMART" id="SM00342">
    <property type="entry name" value="HTH_ARAC"/>
    <property type="match status" value="1"/>
</dbReference>
<dbReference type="GO" id="GO:0043565">
    <property type="term" value="F:sequence-specific DNA binding"/>
    <property type="evidence" value="ECO:0007669"/>
    <property type="project" value="InterPro"/>
</dbReference>
<feature type="domain" description="HTH araC/xylS-type" evidence="4">
    <location>
        <begin position="159"/>
        <end position="256"/>
    </location>
</feature>
<dbReference type="InterPro" id="IPR018060">
    <property type="entry name" value="HTH_AraC"/>
</dbReference>
<dbReference type="InterPro" id="IPR018062">
    <property type="entry name" value="HTH_AraC-typ_CS"/>
</dbReference>
<dbReference type="PANTHER" id="PTHR46796">
    <property type="entry name" value="HTH-TYPE TRANSCRIPTIONAL ACTIVATOR RHAS-RELATED"/>
    <property type="match status" value="1"/>
</dbReference>
<keyword evidence="2" id="KW-0238">DNA-binding</keyword>
<reference evidence="5 6" key="1">
    <citation type="submission" date="2020-04" db="EMBL/GenBank/DDBJ databases">
        <title>Draft genome of Pyxidicoccus fallax type strain.</title>
        <authorList>
            <person name="Whitworth D.E."/>
        </authorList>
    </citation>
    <scope>NUCLEOTIDE SEQUENCE [LARGE SCALE GENOMIC DNA]</scope>
    <source>
        <strain evidence="5 6">DSM 14698</strain>
    </source>
</reference>
<keyword evidence="3" id="KW-0804">Transcription</keyword>
<evidence type="ECO:0000313" key="6">
    <source>
        <dbReference type="Proteomes" id="UP000518300"/>
    </source>
</evidence>
<comment type="caution">
    <text evidence="5">The sequence shown here is derived from an EMBL/GenBank/DDBJ whole genome shotgun (WGS) entry which is preliminary data.</text>
</comment>
<dbReference type="Proteomes" id="UP000518300">
    <property type="component" value="Unassembled WGS sequence"/>
</dbReference>
<evidence type="ECO:0000259" key="4">
    <source>
        <dbReference type="PROSITE" id="PS01124"/>
    </source>
</evidence>
<name>A0A848LP78_9BACT</name>
<dbReference type="Pfam" id="PF12833">
    <property type="entry name" value="HTH_18"/>
    <property type="match status" value="1"/>
</dbReference>
<accession>A0A848LP78</accession>
<evidence type="ECO:0000256" key="2">
    <source>
        <dbReference type="ARBA" id="ARBA00023125"/>
    </source>
</evidence>
<evidence type="ECO:0000313" key="5">
    <source>
        <dbReference type="EMBL" id="NMO19452.1"/>
    </source>
</evidence>
<dbReference type="PROSITE" id="PS00041">
    <property type="entry name" value="HTH_ARAC_FAMILY_1"/>
    <property type="match status" value="2"/>
</dbReference>
<dbReference type="InterPro" id="IPR050204">
    <property type="entry name" value="AraC_XylS_family_regulators"/>
</dbReference>
<gene>
    <name evidence="5" type="ORF">HG543_31950</name>
</gene>
<protein>
    <submittedName>
        <fullName evidence="5">Helix-turn-helix transcriptional regulator</fullName>
    </submittedName>
</protein>
<dbReference type="InterPro" id="IPR009057">
    <property type="entry name" value="Homeodomain-like_sf"/>
</dbReference>
<keyword evidence="1" id="KW-0805">Transcription regulation</keyword>
<dbReference type="PROSITE" id="PS01124">
    <property type="entry name" value="HTH_ARAC_FAMILY_2"/>
    <property type="match status" value="1"/>
</dbReference>
<dbReference type="EMBL" id="JABBJJ010000184">
    <property type="protein sequence ID" value="NMO19452.1"/>
    <property type="molecule type" value="Genomic_DNA"/>
</dbReference>
<evidence type="ECO:0000256" key="3">
    <source>
        <dbReference type="ARBA" id="ARBA00023163"/>
    </source>
</evidence>
<evidence type="ECO:0000256" key="1">
    <source>
        <dbReference type="ARBA" id="ARBA00023015"/>
    </source>
</evidence>
<organism evidence="5 6">
    <name type="scientific">Pyxidicoccus fallax</name>
    <dbReference type="NCBI Taxonomy" id="394095"/>
    <lineage>
        <taxon>Bacteria</taxon>
        <taxon>Pseudomonadati</taxon>
        <taxon>Myxococcota</taxon>
        <taxon>Myxococcia</taxon>
        <taxon>Myxococcales</taxon>
        <taxon>Cystobacterineae</taxon>
        <taxon>Myxococcaceae</taxon>
        <taxon>Pyxidicoccus</taxon>
    </lineage>
</organism>
<keyword evidence="6" id="KW-1185">Reference proteome</keyword>